<dbReference type="HOGENOM" id="CLU_094691_2_1_6"/>
<evidence type="ECO:0000313" key="15">
    <source>
        <dbReference type="Proteomes" id="UP000000639"/>
    </source>
</evidence>
<dbReference type="KEGG" id="pin:Ping_2256"/>
<evidence type="ECO:0000256" key="11">
    <source>
        <dbReference type="ARBA" id="ARBA00025912"/>
    </source>
</evidence>
<evidence type="ECO:0000256" key="5">
    <source>
        <dbReference type="ARBA" id="ARBA00022617"/>
    </source>
</evidence>
<evidence type="ECO:0000256" key="7">
    <source>
        <dbReference type="ARBA" id="ARBA00022723"/>
    </source>
</evidence>
<dbReference type="Gene3D" id="1.20.1300.10">
    <property type="entry name" value="Fumarate reductase/succinate dehydrogenase, transmembrane subunit"/>
    <property type="match status" value="1"/>
</dbReference>
<dbReference type="GO" id="GO:0009055">
    <property type="term" value="F:electron transfer activity"/>
    <property type="evidence" value="ECO:0007669"/>
    <property type="project" value="InterPro"/>
</dbReference>
<evidence type="ECO:0000256" key="12">
    <source>
        <dbReference type="PIRSR" id="PIRSR000178-1"/>
    </source>
</evidence>
<keyword evidence="14" id="KW-0560">Oxidoreductase</keyword>
<dbReference type="CDD" id="cd03499">
    <property type="entry name" value="SQR_TypeC_SdhC"/>
    <property type="match status" value="1"/>
</dbReference>
<feature type="binding site" description="axial binding residue" evidence="12">
    <location>
        <position position="100"/>
    </location>
    <ligand>
        <name>heme</name>
        <dbReference type="ChEBI" id="CHEBI:30413"/>
        <note>ligand shared with second transmembrane subunit</note>
    </ligand>
    <ligandPart>
        <name>Fe</name>
        <dbReference type="ChEBI" id="CHEBI:18248"/>
    </ligandPart>
</feature>
<sequence>MLTMYLLKKTSYRLIKRDLIVRRDRPKNLDLTTVQFPITATASILHRISGIIVFIALAIFLTLLNQSLTSETDFNNVMGYIDNFFIGFIIWAALTGLTYHIVFGVRHMIQDLGYWEELESAALSAKVGFIITAILSVLTGVLVW</sequence>
<comment type="cofactor">
    <cofactor evidence="12">
        <name>heme</name>
        <dbReference type="ChEBI" id="CHEBI:30413"/>
    </cofactor>
    <text evidence="12">The heme is bound between the two transmembrane subunits.</text>
</comment>
<dbReference type="InterPro" id="IPR000701">
    <property type="entry name" value="SuccDH_FuR_B_TM-su"/>
</dbReference>
<dbReference type="GO" id="GO:0006099">
    <property type="term" value="P:tricarboxylic acid cycle"/>
    <property type="evidence" value="ECO:0007669"/>
    <property type="project" value="InterPro"/>
</dbReference>
<dbReference type="GO" id="GO:0046872">
    <property type="term" value="F:metal ion binding"/>
    <property type="evidence" value="ECO:0007669"/>
    <property type="project" value="UniProtKB-KW"/>
</dbReference>
<feature type="transmembrane region" description="Helical" evidence="13">
    <location>
        <begin position="44"/>
        <end position="64"/>
    </location>
</feature>
<evidence type="ECO:0000256" key="2">
    <source>
        <dbReference type="ARBA" id="ARBA00004370"/>
    </source>
</evidence>
<gene>
    <name evidence="14" type="ordered locus">Ping_2256</name>
</gene>
<evidence type="ECO:0000256" key="4">
    <source>
        <dbReference type="ARBA" id="ARBA00020076"/>
    </source>
</evidence>
<keyword evidence="6 13" id="KW-0812">Transmembrane</keyword>
<dbReference type="AlphaFoldDB" id="A1SWY2"/>
<organism evidence="14 15">
    <name type="scientific">Psychromonas ingrahamii (strain DSM 17664 / CCUG 51855 / 37)</name>
    <dbReference type="NCBI Taxonomy" id="357804"/>
    <lineage>
        <taxon>Bacteria</taxon>
        <taxon>Pseudomonadati</taxon>
        <taxon>Pseudomonadota</taxon>
        <taxon>Gammaproteobacteria</taxon>
        <taxon>Alteromonadales</taxon>
        <taxon>Psychromonadaceae</taxon>
        <taxon>Psychromonas</taxon>
    </lineage>
</organism>
<evidence type="ECO:0000313" key="14">
    <source>
        <dbReference type="EMBL" id="ABM03997.1"/>
    </source>
</evidence>
<comment type="subunit">
    <text evidence="11">Part of an enzyme complex containing four subunits: a flavoprotein, an iron-sulfur protein, plus two membrane-anchoring proteins, SdhC and SdhD. The complex can form homotrimers.</text>
</comment>
<evidence type="ECO:0000256" key="1">
    <source>
        <dbReference type="ARBA" id="ARBA00004050"/>
    </source>
</evidence>
<dbReference type="InterPro" id="IPR014314">
    <property type="entry name" value="Succ_DH_cytb556"/>
</dbReference>
<evidence type="ECO:0000256" key="10">
    <source>
        <dbReference type="ARBA" id="ARBA00023136"/>
    </source>
</evidence>
<comment type="function">
    <text evidence="1">Membrane-anchoring subunit of succinate dehydrogenase (SDH).</text>
</comment>
<dbReference type="PANTHER" id="PTHR10978:SF5">
    <property type="entry name" value="SUCCINATE DEHYDROGENASE CYTOCHROME B560 SUBUNIT, MITOCHONDRIAL"/>
    <property type="match status" value="1"/>
</dbReference>
<dbReference type="PANTHER" id="PTHR10978">
    <property type="entry name" value="SUCCINATE DEHYDROGENASE CYTOCHROME B560 SUBUNIT"/>
    <property type="match status" value="1"/>
</dbReference>
<dbReference type="NCBIfam" id="TIGR02970">
    <property type="entry name" value="succ_dehyd_cytB"/>
    <property type="match status" value="1"/>
</dbReference>
<keyword evidence="7 12" id="KW-0479">Metal-binding</keyword>
<comment type="similarity">
    <text evidence="3">Belongs to the cytochrome b560 family.</text>
</comment>
<dbReference type="eggNOG" id="COG2009">
    <property type="taxonomic scope" value="Bacteria"/>
</dbReference>
<dbReference type="Proteomes" id="UP000000639">
    <property type="component" value="Chromosome"/>
</dbReference>
<dbReference type="EMBL" id="CP000510">
    <property type="protein sequence ID" value="ABM03997.1"/>
    <property type="molecule type" value="Genomic_DNA"/>
</dbReference>
<accession>A1SWY2</accession>
<evidence type="ECO:0000256" key="3">
    <source>
        <dbReference type="ARBA" id="ARBA00007244"/>
    </source>
</evidence>
<proteinExistence type="inferred from homology"/>
<feature type="transmembrane region" description="Helical" evidence="13">
    <location>
        <begin position="123"/>
        <end position="143"/>
    </location>
</feature>
<evidence type="ECO:0000256" key="6">
    <source>
        <dbReference type="ARBA" id="ARBA00022692"/>
    </source>
</evidence>
<name>A1SWY2_PSYIN</name>
<dbReference type="GO" id="GO:0005886">
    <property type="term" value="C:plasma membrane"/>
    <property type="evidence" value="ECO:0007669"/>
    <property type="project" value="TreeGrafter"/>
</dbReference>
<reference evidence="14 15" key="1">
    <citation type="submission" date="2007-01" db="EMBL/GenBank/DDBJ databases">
        <title>Complete sequence of Psychromonas ingrahamii 37.</title>
        <authorList>
            <consortium name="US DOE Joint Genome Institute"/>
            <person name="Copeland A."/>
            <person name="Lucas S."/>
            <person name="Lapidus A."/>
            <person name="Barry K."/>
            <person name="Detter J.C."/>
            <person name="Glavina del Rio T."/>
            <person name="Hammon N."/>
            <person name="Israni S."/>
            <person name="Dalin E."/>
            <person name="Tice H."/>
            <person name="Pitluck S."/>
            <person name="Thompson L.S."/>
            <person name="Brettin T."/>
            <person name="Bruce D."/>
            <person name="Han C."/>
            <person name="Tapia R."/>
            <person name="Schmutz J."/>
            <person name="Larimer F."/>
            <person name="Land M."/>
            <person name="Hauser L."/>
            <person name="Kyrpides N."/>
            <person name="Ivanova N."/>
            <person name="Staley J."/>
            <person name="Richardson P."/>
        </authorList>
    </citation>
    <scope>NUCLEOTIDE SEQUENCE [LARGE SCALE GENOMIC DNA]</scope>
    <source>
        <strain evidence="14 15">37</strain>
    </source>
</reference>
<keyword evidence="9 12" id="KW-0408">Iron</keyword>
<feature type="transmembrane region" description="Helical" evidence="13">
    <location>
        <begin position="84"/>
        <end position="102"/>
    </location>
</feature>
<comment type="subcellular location">
    <subcellularLocation>
        <location evidence="2">Membrane</location>
    </subcellularLocation>
</comment>
<keyword evidence="5 12" id="KW-0349">Heme</keyword>
<protein>
    <recommendedName>
        <fullName evidence="4">Succinate dehydrogenase cytochrome b556 subunit</fullName>
    </recommendedName>
</protein>
<dbReference type="GO" id="GO:0016491">
    <property type="term" value="F:oxidoreductase activity"/>
    <property type="evidence" value="ECO:0007669"/>
    <property type="project" value="UniProtKB-KW"/>
</dbReference>
<keyword evidence="8 13" id="KW-1133">Transmembrane helix</keyword>
<evidence type="ECO:0000256" key="8">
    <source>
        <dbReference type="ARBA" id="ARBA00022989"/>
    </source>
</evidence>
<dbReference type="SUPFAM" id="SSF81343">
    <property type="entry name" value="Fumarate reductase respiratory complex transmembrane subunits"/>
    <property type="match status" value="1"/>
</dbReference>
<dbReference type="PIRSF" id="PIRSF000178">
    <property type="entry name" value="SDH_cyt_b560"/>
    <property type="match status" value="1"/>
</dbReference>
<dbReference type="STRING" id="357804.Ping_2256"/>
<evidence type="ECO:0000256" key="13">
    <source>
        <dbReference type="SAM" id="Phobius"/>
    </source>
</evidence>
<evidence type="ECO:0000256" key="9">
    <source>
        <dbReference type="ARBA" id="ARBA00023004"/>
    </source>
</evidence>
<dbReference type="InterPro" id="IPR034804">
    <property type="entry name" value="SQR/QFR_C/D"/>
</dbReference>
<dbReference type="Pfam" id="PF01127">
    <property type="entry name" value="Sdh_cyt"/>
    <property type="match status" value="1"/>
</dbReference>
<keyword evidence="10 13" id="KW-0472">Membrane</keyword>
<keyword evidence="15" id="KW-1185">Reference proteome</keyword>